<dbReference type="RefSeq" id="WP_161802575.1">
    <property type="nucleotide sequence ID" value="NZ_LHQM01000054.1"/>
</dbReference>
<gene>
    <name evidence="1" type="ORF">AKK44_08175</name>
</gene>
<dbReference type="EMBL" id="LHQM01000054">
    <property type="protein sequence ID" value="KPJ21753.1"/>
    <property type="molecule type" value="Genomic_DNA"/>
</dbReference>
<reference evidence="1 2" key="1">
    <citation type="submission" date="2015-08" db="EMBL/GenBank/DDBJ databases">
        <title>Genome sequence of Streptococcus phocae subsp. phocae ATCC 51973T isolated from liver specimen obtained from seal.</title>
        <authorList>
            <person name="Avendano-Herrera R."/>
        </authorList>
    </citation>
    <scope>NUCLEOTIDE SEQUENCE [LARGE SCALE GENOMIC DNA]</scope>
    <source>
        <strain evidence="1 2">ATCC 51973</strain>
    </source>
</reference>
<dbReference type="AlphaFoldDB" id="A0A0P6S131"/>
<keyword evidence="2" id="KW-1185">Reference proteome</keyword>
<sequence>EKTFTSYAAFKAYASAKVAAYHLTETQSNLVFARAWTAQKRKNPKLQKQKVYIAVEQVVRATEKAVLVRINIASHPLYQEQFWIPR</sequence>
<name>A0A0P6S131_9STRE</name>
<organism evidence="1 2">
    <name type="scientific">Streptococcus phocae</name>
    <dbReference type="NCBI Taxonomy" id="119224"/>
    <lineage>
        <taxon>Bacteria</taxon>
        <taxon>Bacillati</taxon>
        <taxon>Bacillota</taxon>
        <taxon>Bacilli</taxon>
        <taxon>Lactobacillales</taxon>
        <taxon>Streptococcaceae</taxon>
        <taxon>Streptococcus</taxon>
    </lineage>
</organism>
<feature type="non-terminal residue" evidence="1">
    <location>
        <position position="86"/>
    </location>
</feature>
<evidence type="ECO:0000313" key="1">
    <source>
        <dbReference type="EMBL" id="KPJ21753.1"/>
    </source>
</evidence>
<dbReference type="Proteomes" id="UP000049578">
    <property type="component" value="Unassembled WGS sequence"/>
</dbReference>
<feature type="non-terminal residue" evidence="1">
    <location>
        <position position="1"/>
    </location>
</feature>
<accession>A0A0P6S131</accession>
<evidence type="ECO:0000313" key="2">
    <source>
        <dbReference type="Proteomes" id="UP000049578"/>
    </source>
</evidence>
<proteinExistence type="predicted"/>
<comment type="caution">
    <text evidence="1">The sequence shown here is derived from an EMBL/GenBank/DDBJ whole genome shotgun (WGS) entry which is preliminary data.</text>
</comment>
<protein>
    <submittedName>
        <fullName evidence="1">Uncharacterized protein</fullName>
    </submittedName>
</protein>